<dbReference type="CDD" id="cd19166">
    <property type="entry name" value="HemeO-bac"/>
    <property type="match status" value="1"/>
</dbReference>
<evidence type="ECO:0000313" key="1">
    <source>
        <dbReference type="EMBL" id="SHE85591.1"/>
    </source>
</evidence>
<evidence type="ECO:0000313" key="2">
    <source>
        <dbReference type="Proteomes" id="UP000183987"/>
    </source>
</evidence>
<dbReference type="RefSeq" id="WP_072856397.1">
    <property type="nucleotide sequence ID" value="NZ_FQUE01000002.1"/>
</dbReference>
<keyword evidence="2" id="KW-1185">Reference proteome</keyword>
<dbReference type="OrthoDB" id="7629404at2"/>
<dbReference type="AlphaFoldDB" id="A0A1M4WWC7"/>
<gene>
    <name evidence="1" type="ORF">SAMN05444339_102260</name>
</gene>
<name>A0A1M4WWC7_LOKAT</name>
<proteinExistence type="predicted"/>
<dbReference type="Gene3D" id="1.20.910.10">
    <property type="entry name" value="Heme oxygenase-like"/>
    <property type="match status" value="1"/>
</dbReference>
<protein>
    <submittedName>
        <fullName evidence="1">Heme oxygenase</fullName>
    </submittedName>
</protein>
<dbReference type="InterPro" id="IPR016084">
    <property type="entry name" value="Haem_Oase-like_multi-hlx"/>
</dbReference>
<dbReference type="EMBL" id="FQUE01000002">
    <property type="protein sequence ID" value="SHE85591.1"/>
    <property type="molecule type" value="Genomic_DNA"/>
</dbReference>
<dbReference type="STRING" id="366533.SAMN05444339_102260"/>
<dbReference type="Proteomes" id="UP000183987">
    <property type="component" value="Unassembled WGS sequence"/>
</dbReference>
<accession>A0A1M4WWC7</accession>
<sequence>MVKSLDDIRWFLRDATATSHRRLDTCMDRLDLTSATDYTAFLMISHRGISQVEIALDAFGIGAIYPNWPAARRLDCLDADLSALGERAAGPVRQWLPKSVPEALGALYVLEGSRLGARILLGRASASSDPRVSRNLRYLRHGQDQPLWPDFLDLLETHVTSETDFIMAKAGALTAFDIFLDAATTLMPCQTEGSSQ</sequence>
<reference evidence="2" key="1">
    <citation type="submission" date="2016-11" db="EMBL/GenBank/DDBJ databases">
        <authorList>
            <person name="Varghese N."/>
            <person name="Submissions S."/>
        </authorList>
    </citation>
    <scope>NUCLEOTIDE SEQUENCE [LARGE SCALE GENOMIC DNA]</scope>
    <source>
        <strain evidence="2">DSM 29326</strain>
    </source>
</reference>
<organism evidence="1 2">
    <name type="scientific">Loktanella atrilutea</name>
    <dbReference type="NCBI Taxonomy" id="366533"/>
    <lineage>
        <taxon>Bacteria</taxon>
        <taxon>Pseudomonadati</taxon>
        <taxon>Pseudomonadota</taxon>
        <taxon>Alphaproteobacteria</taxon>
        <taxon>Rhodobacterales</taxon>
        <taxon>Roseobacteraceae</taxon>
        <taxon>Loktanella</taxon>
    </lineage>
</organism>
<dbReference type="SUPFAM" id="SSF48613">
    <property type="entry name" value="Heme oxygenase-like"/>
    <property type="match status" value="1"/>
</dbReference>